<dbReference type="SMART" id="SM00086">
    <property type="entry name" value="PAC"/>
    <property type="match status" value="1"/>
</dbReference>
<evidence type="ECO:0000313" key="18">
    <source>
        <dbReference type="EMBL" id="KDA00780.1"/>
    </source>
</evidence>
<dbReference type="InterPro" id="IPR000700">
    <property type="entry name" value="PAS-assoc_C"/>
</dbReference>
<dbReference type="InterPro" id="IPR001610">
    <property type="entry name" value="PAC"/>
</dbReference>
<dbReference type="InterPro" id="IPR035965">
    <property type="entry name" value="PAS-like_dom_sf"/>
</dbReference>
<evidence type="ECO:0000256" key="14">
    <source>
        <dbReference type="ARBA" id="ARBA00023026"/>
    </source>
</evidence>
<dbReference type="eggNOG" id="COG3920">
    <property type="taxonomic scope" value="Bacteria"/>
</dbReference>
<dbReference type="GO" id="GO:0004673">
    <property type="term" value="F:protein histidine kinase activity"/>
    <property type="evidence" value="ECO:0007669"/>
    <property type="project" value="UniProtKB-EC"/>
</dbReference>
<dbReference type="Pfam" id="PF07536">
    <property type="entry name" value="HWE_HK"/>
    <property type="match status" value="1"/>
</dbReference>
<dbReference type="AlphaFoldDB" id="A0A059G2I9"/>
<evidence type="ECO:0000256" key="9">
    <source>
        <dbReference type="ARBA" id="ARBA00022737"/>
    </source>
</evidence>
<dbReference type="PATRIC" id="fig|1280953.3.peg.3772"/>
<comment type="caution">
    <text evidence="18">The sequence shown here is derived from an EMBL/GenBank/DDBJ whole genome shotgun (WGS) entry which is preliminary data.</text>
</comment>
<keyword evidence="13" id="KW-0157">Chromophore</keyword>
<dbReference type="Proteomes" id="UP000024942">
    <property type="component" value="Unassembled WGS sequence"/>
</dbReference>
<evidence type="ECO:0000256" key="3">
    <source>
        <dbReference type="ARBA" id="ARBA00022543"/>
    </source>
</evidence>
<evidence type="ECO:0000256" key="11">
    <source>
        <dbReference type="ARBA" id="ARBA00022777"/>
    </source>
</evidence>
<accession>A0A059G2I9</accession>
<keyword evidence="12" id="KW-0067">ATP-binding</keyword>
<dbReference type="PANTHER" id="PTHR41523">
    <property type="entry name" value="TWO-COMPONENT SYSTEM SENSOR PROTEIN"/>
    <property type="match status" value="1"/>
</dbReference>
<dbReference type="Pfam" id="PF08447">
    <property type="entry name" value="PAS_3"/>
    <property type="match status" value="1"/>
</dbReference>
<comment type="catalytic activity">
    <reaction evidence="1">
        <text>ATP + protein L-histidine = ADP + protein N-phospho-L-histidine.</text>
        <dbReference type="EC" id="2.7.13.3"/>
    </reaction>
</comment>
<evidence type="ECO:0000313" key="19">
    <source>
        <dbReference type="Proteomes" id="UP000024942"/>
    </source>
</evidence>
<evidence type="ECO:0000256" key="15">
    <source>
        <dbReference type="ARBA" id="ARBA00023170"/>
    </source>
</evidence>
<dbReference type="InterPro" id="IPR013655">
    <property type="entry name" value="PAS_fold_3"/>
</dbReference>
<name>A0A059G2I9_9PROT</name>
<evidence type="ECO:0000256" key="6">
    <source>
        <dbReference type="ARBA" id="ARBA00022630"/>
    </source>
</evidence>
<evidence type="ECO:0000256" key="2">
    <source>
        <dbReference type="ARBA" id="ARBA00012438"/>
    </source>
</evidence>
<gene>
    <name evidence="18" type="ORF">HOC_18854</name>
</gene>
<keyword evidence="4" id="KW-0597">Phosphoprotein</keyword>
<keyword evidence="10" id="KW-0547">Nucleotide-binding</keyword>
<dbReference type="Gene3D" id="3.30.450.20">
    <property type="entry name" value="PAS domain"/>
    <property type="match status" value="1"/>
</dbReference>
<keyword evidence="7" id="KW-0288">FMN</keyword>
<evidence type="ECO:0000256" key="4">
    <source>
        <dbReference type="ARBA" id="ARBA00022553"/>
    </source>
</evidence>
<dbReference type="InterPro" id="IPR000014">
    <property type="entry name" value="PAS"/>
</dbReference>
<keyword evidence="9" id="KW-0677">Repeat</keyword>
<evidence type="ECO:0000256" key="5">
    <source>
        <dbReference type="ARBA" id="ARBA00022606"/>
    </source>
</evidence>
<dbReference type="STRING" id="1280953.HOC_18854"/>
<dbReference type="EMBL" id="ARYL01000050">
    <property type="protein sequence ID" value="KDA00780.1"/>
    <property type="molecule type" value="Genomic_DNA"/>
</dbReference>
<feature type="domain" description="PAC" evidence="17">
    <location>
        <begin position="102"/>
        <end position="154"/>
    </location>
</feature>
<evidence type="ECO:0000256" key="13">
    <source>
        <dbReference type="ARBA" id="ARBA00022991"/>
    </source>
</evidence>
<dbReference type="Gene3D" id="3.30.565.10">
    <property type="entry name" value="Histidine kinase-like ATPase, C-terminal domain"/>
    <property type="match status" value="1"/>
</dbReference>
<dbReference type="PROSITE" id="PS50113">
    <property type="entry name" value="PAC"/>
    <property type="match status" value="1"/>
</dbReference>
<keyword evidence="5" id="KW-0716">Sensory transduction</keyword>
<evidence type="ECO:0000256" key="1">
    <source>
        <dbReference type="ARBA" id="ARBA00000085"/>
    </source>
</evidence>
<keyword evidence="15" id="KW-0675">Receptor</keyword>
<keyword evidence="11 18" id="KW-0418">Kinase</keyword>
<feature type="domain" description="PAS" evidence="16">
    <location>
        <begin position="46"/>
        <end position="98"/>
    </location>
</feature>
<dbReference type="NCBIfam" id="TIGR00229">
    <property type="entry name" value="sensory_box"/>
    <property type="match status" value="1"/>
</dbReference>
<evidence type="ECO:0000256" key="12">
    <source>
        <dbReference type="ARBA" id="ARBA00022840"/>
    </source>
</evidence>
<reference evidence="18 19" key="1">
    <citation type="journal article" date="2014" name="Antonie Van Leeuwenhoek">
        <title>Hyphomonas beringensis sp. nov. and Hyphomonas chukchiensis sp. nov., isolated from surface seawater of the Bering Sea and Chukchi Sea.</title>
        <authorList>
            <person name="Li C."/>
            <person name="Lai Q."/>
            <person name="Li G."/>
            <person name="Dong C."/>
            <person name="Wang J."/>
            <person name="Liao Y."/>
            <person name="Shao Z."/>
        </authorList>
    </citation>
    <scope>NUCLEOTIDE SEQUENCE [LARGE SCALE GENOMIC DNA]</scope>
    <source>
        <strain evidence="18 19">SCH89</strain>
    </source>
</reference>
<keyword evidence="3" id="KW-0600">Photoreceptor protein</keyword>
<protein>
    <recommendedName>
        <fullName evidence="2">histidine kinase</fullName>
        <ecNumber evidence="2">2.7.13.3</ecNumber>
    </recommendedName>
</protein>
<dbReference type="SMART" id="SM00091">
    <property type="entry name" value="PAS"/>
    <property type="match status" value="1"/>
</dbReference>
<keyword evidence="14" id="KW-0843">Virulence</keyword>
<dbReference type="InterPro" id="IPR036890">
    <property type="entry name" value="HATPase_C_sf"/>
</dbReference>
<dbReference type="PROSITE" id="PS50112">
    <property type="entry name" value="PAS"/>
    <property type="match status" value="1"/>
</dbReference>
<keyword evidence="6" id="KW-0285">Flavoprotein</keyword>
<evidence type="ECO:0000256" key="8">
    <source>
        <dbReference type="ARBA" id="ARBA00022679"/>
    </source>
</evidence>
<keyword evidence="19" id="KW-1185">Reference proteome</keyword>
<dbReference type="SMART" id="SM00911">
    <property type="entry name" value="HWE_HK"/>
    <property type="match status" value="1"/>
</dbReference>
<evidence type="ECO:0000256" key="7">
    <source>
        <dbReference type="ARBA" id="ARBA00022643"/>
    </source>
</evidence>
<evidence type="ECO:0000256" key="10">
    <source>
        <dbReference type="ARBA" id="ARBA00022741"/>
    </source>
</evidence>
<dbReference type="SUPFAM" id="SSF55785">
    <property type="entry name" value="PYP-like sensor domain (PAS domain)"/>
    <property type="match status" value="1"/>
</dbReference>
<dbReference type="PANTHER" id="PTHR41523:SF7">
    <property type="entry name" value="HISTIDINE KINASE"/>
    <property type="match status" value="1"/>
</dbReference>
<keyword evidence="8" id="KW-0808">Transferase</keyword>
<dbReference type="GO" id="GO:0009881">
    <property type="term" value="F:photoreceptor activity"/>
    <property type="evidence" value="ECO:0007669"/>
    <property type="project" value="UniProtKB-KW"/>
</dbReference>
<organism evidence="18 19">
    <name type="scientific">Hyphomonas oceanitis SCH89</name>
    <dbReference type="NCBI Taxonomy" id="1280953"/>
    <lineage>
        <taxon>Bacteria</taxon>
        <taxon>Pseudomonadati</taxon>
        <taxon>Pseudomonadota</taxon>
        <taxon>Alphaproteobacteria</taxon>
        <taxon>Hyphomonadales</taxon>
        <taxon>Hyphomonadaceae</taxon>
        <taxon>Hyphomonas</taxon>
    </lineage>
</organism>
<dbReference type="CDD" id="cd00130">
    <property type="entry name" value="PAS"/>
    <property type="match status" value="1"/>
</dbReference>
<evidence type="ECO:0000259" key="16">
    <source>
        <dbReference type="PROSITE" id="PS50112"/>
    </source>
</evidence>
<evidence type="ECO:0000259" key="17">
    <source>
        <dbReference type="PROSITE" id="PS50113"/>
    </source>
</evidence>
<proteinExistence type="predicted"/>
<sequence length="353" mass="38588">MGTRAMGAETDDTEAISIRRAPVPAGPKVGDYLSAFENSAVGVGHINLKGQWQDANGSLRRILGYSASELKGLSSMDMTHPDDVRLDADRILKLMTGEIGHYAVDKRFRRADGVYVWTRKTLVVRRRADGYPEYLIAVIEDIDQRKKTEAQNAFLIQELAHRSRNLLSVISSLTSLLAPTCHSVPEFEERLLERLHAISRSNDYLLGRYNEGASLNALVRSQISAFVGSDVEQVTFDGVDIPINAKCSETLVLALYELTSNALKYGALSASGGHIHVAWKIIGAGNEARFRFSWSERSPHLLDEPGAPGFGSRILGSLAPMSVRGSVTREFSSEGMSWTLEAPLSAVIAQVSA</sequence>
<dbReference type="GO" id="GO:0005524">
    <property type="term" value="F:ATP binding"/>
    <property type="evidence" value="ECO:0007669"/>
    <property type="project" value="UniProtKB-KW"/>
</dbReference>
<dbReference type="EC" id="2.7.13.3" evidence="2"/>
<dbReference type="InterPro" id="IPR011102">
    <property type="entry name" value="Sig_transdc_His_kinase_HWE"/>
</dbReference>